<name>A0ABR0DQK7_9LAMI</name>
<reference evidence="1 2" key="1">
    <citation type="journal article" date="2023" name="bioRxiv">
        <title>Genome report: Whole genome sequence and annotation of Penstemon davidsonii.</title>
        <authorList>
            <person name="Ostevik K.L."/>
            <person name="Alabady M."/>
            <person name="Zhang M."/>
            <person name="Rausher M.D."/>
        </authorList>
    </citation>
    <scope>NUCLEOTIDE SEQUENCE [LARGE SCALE GENOMIC DNA]</scope>
    <source>
        <strain evidence="1">DNT005</strain>
        <tissue evidence="1">Whole leaf</tissue>
    </source>
</reference>
<dbReference type="Proteomes" id="UP001291926">
    <property type="component" value="Unassembled WGS sequence"/>
</dbReference>
<dbReference type="EMBL" id="JAYDYQ010001087">
    <property type="protein sequence ID" value="KAK4491098.1"/>
    <property type="molecule type" value="Genomic_DNA"/>
</dbReference>
<accession>A0ABR0DQK7</accession>
<evidence type="ECO:0000313" key="2">
    <source>
        <dbReference type="Proteomes" id="UP001291926"/>
    </source>
</evidence>
<keyword evidence="2" id="KW-1185">Reference proteome</keyword>
<organism evidence="1 2">
    <name type="scientific">Penstemon davidsonii</name>
    <dbReference type="NCBI Taxonomy" id="160366"/>
    <lineage>
        <taxon>Eukaryota</taxon>
        <taxon>Viridiplantae</taxon>
        <taxon>Streptophyta</taxon>
        <taxon>Embryophyta</taxon>
        <taxon>Tracheophyta</taxon>
        <taxon>Spermatophyta</taxon>
        <taxon>Magnoliopsida</taxon>
        <taxon>eudicotyledons</taxon>
        <taxon>Gunneridae</taxon>
        <taxon>Pentapetalae</taxon>
        <taxon>asterids</taxon>
        <taxon>lamiids</taxon>
        <taxon>Lamiales</taxon>
        <taxon>Plantaginaceae</taxon>
        <taxon>Cheloneae</taxon>
        <taxon>Penstemon</taxon>
    </lineage>
</organism>
<gene>
    <name evidence="1" type="ORF">RD792_001820</name>
</gene>
<protein>
    <submittedName>
        <fullName evidence="1">Uncharacterized protein</fullName>
    </submittedName>
</protein>
<comment type="caution">
    <text evidence="1">The sequence shown here is derived from an EMBL/GenBank/DDBJ whole genome shotgun (WGS) entry which is preliminary data.</text>
</comment>
<sequence length="153" mass="17168">MKFQIEKSKLLNSIDNGTLSIKFSIKCRRILGRDKKVGEVNIPLKDLYYLYSSFASNLDSSGSYKAAFSICSSHLENSRGVLYVSFMFGFGDNYRISEPSSAAAVPSAPYVDEWNHPVIDHPYDDYDSRSINCCYGSSKPAPSAPYLTEEEYI</sequence>
<proteinExistence type="predicted"/>
<evidence type="ECO:0000313" key="1">
    <source>
        <dbReference type="EMBL" id="KAK4491098.1"/>
    </source>
</evidence>